<proteinExistence type="predicted"/>
<dbReference type="Proteomes" id="UP000439113">
    <property type="component" value="Unassembled WGS sequence"/>
</dbReference>
<evidence type="ECO:0000256" key="1">
    <source>
        <dbReference type="SAM" id="SignalP"/>
    </source>
</evidence>
<evidence type="ECO:0000313" key="3">
    <source>
        <dbReference type="EMBL" id="MTV31854.1"/>
    </source>
</evidence>
<feature type="chain" id="PRO_5026837185" evidence="1">
    <location>
        <begin position="27"/>
        <end position="264"/>
    </location>
</feature>
<dbReference type="OrthoDB" id="9780147at2"/>
<dbReference type="AlphaFoldDB" id="A0A6N8DSP8"/>
<sequence length="264" mass="27373">MVAKPAFAFISAATLALFCATTMVRAGPATPQVEEAIRLYLETHPEALGPAIDKYLADHPEALAKALRALVKRGPTGASGVDNRQVIAENAGALYSAPLQTALGAPEGATTLVEFFDFNCGYCRKALKDTLALIAEDPALRIVLKDYPILGPDSMEAAKVALAVQVRRPDASKSLEFHRRLLSAPGKIDRAAALAVAGELGFDAAQVESDAAGPEVSEALSQNSRLAAALGIHGTPGYVLGDRVIAGAVGAAALKASIAALRKH</sequence>
<protein>
    <submittedName>
        <fullName evidence="3">Thioredoxin domain-containing protein</fullName>
    </submittedName>
</protein>
<dbReference type="Gene3D" id="3.40.30.10">
    <property type="entry name" value="Glutaredoxin"/>
    <property type="match status" value="1"/>
</dbReference>
<dbReference type="InterPro" id="IPR036249">
    <property type="entry name" value="Thioredoxin-like_sf"/>
</dbReference>
<name>A0A6N8DSP8_RHOAC</name>
<organism evidence="3 4">
    <name type="scientific">Rhodoblastus acidophilus</name>
    <name type="common">Rhodopseudomonas acidophila</name>
    <dbReference type="NCBI Taxonomy" id="1074"/>
    <lineage>
        <taxon>Bacteria</taxon>
        <taxon>Pseudomonadati</taxon>
        <taxon>Pseudomonadota</taxon>
        <taxon>Alphaproteobacteria</taxon>
        <taxon>Hyphomicrobiales</taxon>
        <taxon>Rhodoblastaceae</taxon>
        <taxon>Rhodoblastus</taxon>
    </lineage>
</organism>
<reference evidence="3 4" key="1">
    <citation type="submission" date="2019-11" db="EMBL/GenBank/DDBJ databases">
        <title>Whole-genome sequence of a Rhodoblastus acidophilus DSM 142.</title>
        <authorList>
            <person name="Kyndt J.A."/>
            <person name="Meyer T.E."/>
        </authorList>
    </citation>
    <scope>NUCLEOTIDE SEQUENCE [LARGE SCALE GENOMIC DNA]</scope>
    <source>
        <strain evidence="3 4">DSM 142</strain>
    </source>
</reference>
<dbReference type="CDD" id="cd03023">
    <property type="entry name" value="DsbA_Com1_like"/>
    <property type="match status" value="1"/>
</dbReference>
<dbReference type="RefSeq" id="WP_155446536.1">
    <property type="nucleotide sequence ID" value="NZ_JAOQNR010000015.1"/>
</dbReference>
<feature type="signal peptide" evidence="1">
    <location>
        <begin position="1"/>
        <end position="26"/>
    </location>
</feature>
<keyword evidence="1" id="KW-0732">Signal</keyword>
<dbReference type="EMBL" id="WNKS01000011">
    <property type="protein sequence ID" value="MTV31854.1"/>
    <property type="molecule type" value="Genomic_DNA"/>
</dbReference>
<accession>A0A6N8DSP8</accession>
<evidence type="ECO:0000259" key="2">
    <source>
        <dbReference type="Pfam" id="PF01323"/>
    </source>
</evidence>
<gene>
    <name evidence="3" type="ORF">GJ654_12745</name>
</gene>
<dbReference type="Pfam" id="PF01323">
    <property type="entry name" value="DSBA"/>
    <property type="match status" value="1"/>
</dbReference>
<dbReference type="SUPFAM" id="SSF52833">
    <property type="entry name" value="Thioredoxin-like"/>
    <property type="match status" value="1"/>
</dbReference>
<evidence type="ECO:0000313" key="4">
    <source>
        <dbReference type="Proteomes" id="UP000439113"/>
    </source>
</evidence>
<comment type="caution">
    <text evidence="3">The sequence shown here is derived from an EMBL/GenBank/DDBJ whole genome shotgun (WGS) entry which is preliminary data.</text>
</comment>
<feature type="domain" description="DSBA-like thioredoxin" evidence="2">
    <location>
        <begin position="111"/>
        <end position="257"/>
    </location>
</feature>
<dbReference type="InterPro" id="IPR001853">
    <property type="entry name" value="DSBA-like_thioredoxin_dom"/>
</dbReference>
<dbReference type="GO" id="GO:0016491">
    <property type="term" value="F:oxidoreductase activity"/>
    <property type="evidence" value="ECO:0007669"/>
    <property type="project" value="InterPro"/>
</dbReference>